<evidence type="ECO:0000259" key="12">
    <source>
        <dbReference type="Pfam" id="PF10377"/>
    </source>
</evidence>
<proteinExistence type="inferred from homology"/>
<keyword evidence="6 9" id="KW-0653">Protein transport</keyword>
<name>A0A7H9HNM8_9SACH</name>
<evidence type="ECO:0000256" key="10">
    <source>
        <dbReference type="SAM" id="Coils"/>
    </source>
</evidence>
<comment type="function">
    <text evidence="9">Involved in cytoplasm to vacuole transport (Cvt), pexophagy, mitophagy and nucleophagy. Recruits mitochondria for their selective degradation via autophagy (mitophagy) during starvation. Works as scaffold proteins that recruit ATG proteins to the pre-autophagosome (PAS), the site of vesicle/autophagosome formation. Required for the Cvt vesicles completion.</text>
</comment>
<dbReference type="GO" id="GO:0061709">
    <property type="term" value="P:reticulophagy"/>
    <property type="evidence" value="ECO:0007669"/>
    <property type="project" value="TreeGrafter"/>
</dbReference>
<evidence type="ECO:0000313" key="14">
    <source>
        <dbReference type="Proteomes" id="UP000510647"/>
    </source>
</evidence>
<evidence type="ECO:0000313" key="13">
    <source>
        <dbReference type="EMBL" id="QLQ78900.1"/>
    </source>
</evidence>
<dbReference type="GO" id="GO:0005774">
    <property type="term" value="C:vacuolar membrane"/>
    <property type="evidence" value="ECO:0007669"/>
    <property type="project" value="UniProtKB-SubCell"/>
</dbReference>
<feature type="domain" description="Autophagy-related protein 11 C-terminal" evidence="12">
    <location>
        <begin position="946"/>
        <end position="1111"/>
    </location>
</feature>
<comment type="similarity">
    <text evidence="2 9">Belongs to the ATG11 family.</text>
</comment>
<dbReference type="InterPro" id="IPR019460">
    <property type="entry name" value="Atg11_C"/>
</dbReference>
<dbReference type="GO" id="GO:1990316">
    <property type="term" value="C:Atg1/ULK1 kinase complex"/>
    <property type="evidence" value="ECO:0007669"/>
    <property type="project" value="TreeGrafter"/>
</dbReference>
<reference evidence="13 14" key="1">
    <citation type="submission" date="2020-06" db="EMBL/GenBank/DDBJ databases">
        <title>The yeast mating-type switching endonuclease HO is a domesticated member of an unorthodox homing genetic element family.</title>
        <authorList>
            <person name="Coughlan A.Y."/>
            <person name="Lombardi L."/>
            <person name="Braun-Galleani S."/>
            <person name="Martos A.R."/>
            <person name="Galeote V."/>
            <person name="Bigey F."/>
            <person name="Dequin S."/>
            <person name="Byrne K.P."/>
            <person name="Wolfe K.H."/>
        </authorList>
    </citation>
    <scope>NUCLEOTIDE SEQUENCE [LARGE SCALE GENOMIC DNA]</scope>
    <source>
        <strain evidence="13 14">CBS2947</strain>
    </source>
</reference>
<dbReference type="GO" id="GO:0034045">
    <property type="term" value="C:phagophore assembly site membrane"/>
    <property type="evidence" value="ECO:0007669"/>
    <property type="project" value="UniProtKB-SubCell"/>
</dbReference>
<evidence type="ECO:0000256" key="4">
    <source>
        <dbReference type="ARBA" id="ARBA00022448"/>
    </source>
</evidence>
<keyword evidence="8 10" id="KW-0175">Coiled coil</keyword>
<dbReference type="InterPro" id="IPR045326">
    <property type="entry name" value="ATG17-like_dom"/>
</dbReference>
<dbReference type="OrthoDB" id="447953at2759"/>
<evidence type="ECO:0000256" key="5">
    <source>
        <dbReference type="ARBA" id="ARBA00022554"/>
    </source>
</evidence>
<keyword evidence="14" id="KW-1185">Reference proteome</keyword>
<dbReference type="GO" id="GO:0034727">
    <property type="term" value="P:piecemeal microautophagy of the nucleus"/>
    <property type="evidence" value="ECO:0007669"/>
    <property type="project" value="TreeGrafter"/>
</dbReference>
<dbReference type="GO" id="GO:0015031">
    <property type="term" value="P:protein transport"/>
    <property type="evidence" value="ECO:0007669"/>
    <property type="project" value="UniProtKB-KW"/>
</dbReference>
<dbReference type="GO" id="GO:1903599">
    <property type="term" value="P:positive regulation of autophagy of mitochondrion"/>
    <property type="evidence" value="ECO:0007669"/>
    <property type="project" value="UniProtKB-UniRule"/>
</dbReference>
<evidence type="ECO:0000256" key="6">
    <source>
        <dbReference type="ARBA" id="ARBA00022927"/>
    </source>
</evidence>
<dbReference type="Pfam" id="PF10377">
    <property type="entry name" value="ATG11"/>
    <property type="match status" value="1"/>
</dbReference>
<dbReference type="GO" id="GO:0060090">
    <property type="term" value="F:molecular adaptor activity"/>
    <property type="evidence" value="ECO:0007669"/>
    <property type="project" value="TreeGrafter"/>
</dbReference>
<accession>A0A7H9HNM8</accession>
<evidence type="ECO:0000256" key="7">
    <source>
        <dbReference type="ARBA" id="ARBA00023006"/>
    </source>
</evidence>
<keyword evidence="7 9" id="KW-0072">Autophagy</keyword>
<dbReference type="PANTHER" id="PTHR13222">
    <property type="entry name" value="RB1-INDUCIBLE COILED-COIL"/>
    <property type="match status" value="1"/>
</dbReference>
<dbReference type="GO" id="GO:0000045">
    <property type="term" value="P:autophagosome assembly"/>
    <property type="evidence" value="ECO:0007669"/>
    <property type="project" value="UniProtKB-UniRule"/>
</dbReference>
<comment type="subcellular location">
    <subcellularLocation>
        <location evidence="9">Preautophagosomal structure membrane</location>
        <topology evidence="9">Peripheral membrane protein</topology>
    </subcellularLocation>
    <subcellularLocation>
        <location evidence="1 9">Vacuole membrane</location>
        <topology evidence="1 9">Peripheral membrane protein</topology>
    </subcellularLocation>
    <text evidence="9">During pexophagy, accumulates in the vacuolar membrane region, where the peroxisomes contact the vacuole.</text>
</comment>
<sequence length="1117" mass="128307">MTDTYLINAITGEKITTDIKYFMSLDEFRGFISQKWNISQEQLLILLPFGNKLKNSAFKECVRTSLSETEFYIYDRRLFSIMNEPVSGQPAGLAERSAVLVEDLMKNGIPKEETSLLKPINSPLTDTDIKIENLTSRVITSLLTTNLGWLSALEIDVHYFKVLIAKYVEQISEILKCLSICEQYLKLYCYDVEKLYNSNVEFLNQLSQNSQSCKWRSCYNDVLTRLNGSEGPLSQYVDLQRLEENEKDLKSLDKAVNGKLKKVKIELDTNANFRVKVSDGIQSIQKDFDPETMKDRLERTMLEKFDELVGEVRDRSREILDHDLSDSPEAFVDEIRLFLLKVKNETSSRLFTIAQALFAQIERVLERKSALQARAVLLYGQIAYVQMETIGIKRNLLTECGKDLNRYQEKELQFAQVEDIPLIYGLFLIERYRRESWSFQLFSQTKATAHEFKQAKEKEINYQAEWVRNFGTTASLFCSDLNNISEIGNLDAFKIIDEFNGQIIPEKQLSAVQTSLNETLKIIDGYIGQLAQVGVSKNVSEIILQTLSETKNYQLSILRTQELPEKSAFVKDQVNGYRARIKILESLLHEARFSNPGHWPSGILNPIHVTPFHNNVATVGPKDSLSSSSLIEANNCLNVVKFLEMDNNYQGLQEKINKLQAALEVKESLLQDAGRKISDLELEIMAFKESMSHLNQGLARISEKEEKAQQEVRAQKNDFKTQLTDIAEENASLLKELKKMKDELSHKEIQKKEASDRIAELQQLLEEERAHSREKIVLLESDLSTMKTQTQELERENQELTTKLQEQDSEKLQKQEEVRIEASTEQANDEVSATLKELQVYSTDVERLMFDVFASDVFILENIGLLLSLDDKDRTVIRRVKGLRRVQSQGLLDDSIHIPQPEMVVKSSVFKEVKEIYETLATTQDIDKHKMLVSKLKVLYDNKLYESAVIRRFKDIETLAKKLTKENKKKRSLLDSYHNERVTLRNFQIGDLALFLPTRENKSLTESSVSSLNSSFSSVDLSTPPPFEITSAHPPHASKEKPKKICKHRPWAAFTAFDNNTRYFLKDDEEFTRGKDWFVGKILTMERFLAEDGNNPYKLAKGSQWFEVTAKIVSCLA</sequence>
<evidence type="ECO:0000256" key="1">
    <source>
        <dbReference type="ARBA" id="ARBA00004148"/>
    </source>
</evidence>
<dbReference type="PANTHER" id="PTHR13222:SF1">
    <property type="entry name" value="RB1-INDUCIBLE COILED-COIL PROTEIN 1"/>
    <property type="match status" value="1"/>
</dbReference>
<protein>
    <recommendedName>
        <fullName evidence="3 9">Autophagy-related protein 11</fullName>
    </recommendedName>
</protein>
<evidence type="ECO:0000256" key="8">
    <source>
        <dbReference type="ARBA" id="ARBA00023054"/>
    </source>
</evidence>
<feature type="coiled-coil region" evidence="10">
    <location>
        <begin position="642"/>
        <end position="817"/>
    </location>
</feature>
<dbReference type="EMBL" id="CP059268">
    <property type="protein sequence ID" value="QLQ78900.1"/>
    <property type="molecule type" value="Genomic_DNA"/>
</dbReference>
<dbReference type="Proteomes" id="UP000510647">
    <property type="component" value="Chromosome 2"/>
</dbReference>
<dbReference type="GO" id="GO:0019901">
    <property type="term" value="F:protein kinase binding"/>
    <property type="evidence" value="ECO:0007669"/>
    <property type="project" value="TreeGrafter"/>
</dbReference>
<evidence type="ECO:0000256" key="2">
    <source>
        <dbReference type="ARBA" id="ARBA00009729"/>
    </source>
</evidence>
<evidence type="ECO:0000256" key="9">
    <source>
        <dbReference type="RuleBase" id="RU367075"/>
    </source>
</evidence>
<organism evidence="13 14">
    <name type="scientific">Torulaspora globosa</name>
    <dbReference type="NCBI Taxonomy" id="48254"/>
    <lineage>
        <taxon>Eukaryota</taxon>
        <taxon>Fungi</taxon>
        <taxon>Dikarya</taxon>
        <taxon>Ascomycota</taxon>
        <taxon>Saccharomycotina</taxon>
        <taxon>Saccharomycetes</taxon>
        <taxon>Saccharomycetales</taxon>
        <taxon>Saccharomycetaceae</taxon>
        <taxon>Torulaspora</taxon>
    </lineage>
</organism>
<dbReference type="GO" id="GO:0000422">
    <property type="term" value="P:autophagy of mitochondrion"/>
    <property type="evidence" value="ECO:0007669"/>
    <property type="project" value="TreeGrafter"/>
</dbReference>
<comment type="subunit">
    <text evidence="9">Homodimer.</text>
</comment>
<dbReference type="InterPro" id="IPR040040">
    <property type="entry name" value="ATG11"/>
</dbReference>
<gene>
    <name evidence="13" type="ORF">HG537_0B02480</name>
</gene>
<keyword evidence="4 9" id="KW-0813">Transport</keyword>
<dbReference type="Pfam" id="PF04108">
    <property type="entry name" value="ATG17_like"/>
    <property type="match status" value="1"/>
</dbReference>
<evidence type="ECO:0000256" key="3">
    <source>
        <dbReference type="ARBA" id="ARBA00013804"/>
    </source>
</evidence>
<evidence type="ECO:0000259" key="11">
    <source>
        <dbReference type="Pfam" id="PF04108"/>
    </source>
</evidence>
<keyword evidence="9" id="KW-0472">Membrane</keyword>
<keyword evidence="5 9" id="KW-0926">Vacuole</keyword>
<feature type="domain" description="Autophagy protein ATG17-like" evidence="11">
    <location>
        <begin position="144"/>
        <end position="472"/>
    </location>
</feature>
<dbReference type="AlphaFoldDB" id="A0A7H9HNM8"/>
<dbReference type="GO" id="GO:0034517">
    <property type="term" value="P:ribophagy"/>
    <property type="evidence" value="ECO:0007669"/>
    <property type="project" value="TreeGrafter"/>
</dbReference>